<dbReference type="SUPFAM" id="SSF81343">
    <property type="entry name" value="Fumarate reductase respiratory complex transmembrane subunits"/>
    <property type="match status" value="1"/>
</dbReference>
<comment type="function">
    <text evidence="2">Membrane-anchoring subunit of succinate dehydrogenase (SDH).</text>
</comment>
<keyword evidence="11 13" id="KW-0472">Membrane</keyword>
<comment type="caution">
    <text evidence="14">The sequence shown here is derived from an EMBL/GenBank/DDBJ whole genome shotgun (WGS) entry which is preliminary data.</text>
</comment>
<dbReference type="PIRSF" id="PIRSF000178">
    <property type="entry name" value="SDH_cyt_b560"/>
    <property type="match status" value="1"/>
</dbReference>
<dbReference type="InterPro" id="IPR018495">
    <property type="entry name" value="Succ_DH_cyt_bsu_CS"/>
</dbReference>
<gene>
    <name evidence="14" type="primary">sdhC</name>
    <name evidence="14" type="ORF">GCM10011358_07570</name>
</gene>
<comment type="similarity">
    <text evidence="4">Belongs to the cytochrome b560 family.</text>
</comment>
<evidence type="ECO:0000256" key="6">
    <source>
        <dbReference type="ARBA" id="ARBA00022617"/>
    </source>
</evidence>
<evidence type="ECO:0000256" key="11">
    <source>
        <dbReference type="ARBA" id="ARBA00023136"/>
    </source>
</evidence>
<evidence type="ECO:0000256" key="7">
    <source>
        <dbReference type="ARBA" id="ARBA00022692"/>
    </source>
</evidence>
<dbReference type="NCBIfam" id="TIGR02970">
    <property type="entry name" value="succ_dehyd_cytB"/>
    <property type="match status" value="1"/>
</dbReference>
<dbReference type="RefSeq" id="WP_188526263.1">
    <property type="nucleotide sequence ID" value="NZ_BMGI01000001.1"/>
</dbReference>
<proteinExistence type="inferred from homology"/>
<evidence type="ECO:0000256" key="13">
    <source>
        <dbReference type="SAM" id="Phobius"/>
    </source>
</evidence>
<dbReference type="Proteomes" id="UP000617355">
    <property type="component" value="Unassembled WGS sequence"/>
</dbReference>
<evidence type="ECO:0000313" key="14">
    <source>
        <dbReference type="EMBL" id="GGD25554.1"/>
    </source>
</evidence>
<accession>A0ABQ1QHE4</accession>
<organism evidence="14 15">
    <name type="scientific">Sinisalibacter lacisalsi</name>
    <dbReference type="NCBI Taxonomy" id="1526570"/>
    <lineage>
        <taxon>Bacteria</taxon>
        <taxon>Pseudomonadati</taxon>
        <taxon>Pseudomonadota</taxon>
        <taxon>Alphaproteobacteria</taxon>
        <taxon>Rhodobacterales</taxon>
        <taxon>Roseobacteraceae</taxon>
        <taxon>Sinisalibacter</taxon>
    </lineage>
</organism>
<evidence type="ECO:0000256" key="8">
    <source>
        <dbReference type="ARBA" id="ARBA00022723"/>
    </source>
</evidence>
<feature type="transmembrane region" description="Helical" evidence="13">
    <location>
        <begin position="28"/>
        <end position="53"/>
    </location>
</feature>
<dbReference type="CDD" id="cd03499">
    <property type="entry name" value="SQR_TypeC_SdhC"/>
    <property type="match status" value="1"/>
</dbReference>
<dbReference type="Pfam" id="PF01127">
    <property type="entry name" value="Sdh_cyt"/>
    <property type="match status" value="1"/>
</dbReference>
<keyword evidence="8" id="KW-0479">Metal-binding</keyword>
<dbReference type="PANTHER" id="PTHR10978">
    <property type="entry name" value="SUCCINATE DEHYDROGENASE CYTOCHROME B560 SUBUNIT"/>
    <property type="match status" value="1"/>
</dbReference>
<keyword evidence="6" id="KW-0349">Heme</keyword>
<comment type="subcellular location">
    <subcellularLocation>
        <location evidence="3">Membrane</location>
        <topology evidence="3">Multi-pass membrane protein</topology>
    </subcellularLocation>
</comment>
<dbReference type="EMBL" id="BMGI01000001">
    <property type="protein sequence ID" value="GGD25554.1"/>
    <property type="molecule type" value="Genomic_DNA"/>
</dbReference>
<evidence type="ECO:0000256" key="12">
    <source>
        <dbReference type="ARBA" id="ARBA00025912"/>
    </source>
</evidence>
<dbReference type="PROSITE" id="PS01000">
    <property type="entry name" value="SDH_CYT_1"/>
    <property type="match status" value="1"/>
</dbReference>
<dbReference type="InterPro" id="IPR000701">
    <property type="entry name" value="SuccDH_FuR_B_TM-su"/>
</dbReference>
<name>A0ABQ1QHE4_9RHOB</name>
<keyword evidence="10" id="KW-0408">Iron</keyword>
<reference evidence="15" key="1">
    <citation type="journal article" date="2019" name="Int. J. Syst. Evol. Microbiol.">
        <title>The Global Catalogue of Microorganisms (GCM) 10K type strain sequencing project: providing services to taxonomists for standard genome sequencing and annotation.</title>
        <authorList>
            <consortium name="The Broad Institute Genomics Platform"/>
            <consortium name="The Broad Institute Genome Sequencing Center for Infectious Disease"/>
            <person name="Wu L."/>
            <person name="Ma J."/>
        </authorList>
    </citation>
    <scope>NUCLEOTIDE SEQUENCE [LARGE SCALE GENOMIC DNA]</scope>
    <source>
        <strain evidence="15">CGMCC 1.12922</strain>
    </source>
</reference>
<evidence type="ECO:0000256" key="9">
    <source>
        <dbReference type="ARBA" id="ARBA00022989"/>
    </source>
</evidence>
<dbReference type="PROSITE" id="PS01001">
    <property type="entry name" value="SDH_CYT_2"/>
    <property type="match status" value="1"/>
</dbReference>
<dbReference type="Gene3D" id="1.20.1300.10">
    <property type="entry name" value="Fumarate reductase/succinate dehydrogenase, transmembrane subunit"/>
    <property type="match status" value="1"/>
</dbReference>
<keyword evidence="7 13" id="KW-0812">Transmembrane</keyword>
<keyword evidence="9 13" id="KW-1133">Transmembrane helix</keyword>
<sequence length="130" mass="14202">MADVDRGNRPLSPHLQVYKWPLNMAMSILHRITGVALGIVTALIAIWFFALAWSPDAFAAVNGLMTSWLGWLVLLGGAVSAWFHFVNGIRHLVWDTGSHFGQKRVNRTAVIGLAVTALLTIATIWVALAV</sequence>
<protein>
    <recommendedName>
        <fullName evidence="5">Succinate dehydrogenase cytochrome b556 subunit</fullName>
    </recommendedName>
</protein>
<evidence type="ECO:0000256" key="3">
    <source>
        <dbReference type="ARBA" id="ARBA00004141"/>
    </source>
</evidence>
<comment type="cofactor">
    <cofactor evidence="1">
        <name>heme</name>
        <dbReference type="ChEBI" id="CHEBI:30413"/>
    </cofactor>
</comment>
<dbReference type="InterPro" id="IPR034804">
    <property type="entry name" value="SQR/QFR_C/D"/>
</dbReference>
<feature type="transmembrane region" description="Helical" evidence="13">
    <location>
        <begin position="68"/>
        <end position="87"/>
    </location>
</feature>
<feature type="transmembrane region" description="Helical" evidence="13">
    <location>
        <begin position="108"/>
        <end position="128"/>
    </location>
</feature>
<evidence type="ECO:0000256" key="10">
    <source>
        <dbReference type="ARBA" id="ARBA00023004"/>
    </source>
</evidence>
<evidence type="ECO:0000256" key="4">
    <source>
        <dbReference type="ARBA" id="ARBA00007244"/>
    </source>
</evidence>
<evidence type="ECO:0000256" key="5">
    <source>
        <dbReference type="ARBA" id="ARBA00020076"/>
    </source>
</evidence>
<evidence type="ECO:0000256" key="1">
    <source>
        <dbReference type="ARBA" id="ARBA00001971"/>
    </source>
</evidence>
<dbReference type="PANTHER" id="PTHR10978:SF5">
    <property type="entry name" value="SUCCINATE DEHYDROGENASE CYTOCHROME B560 SUBUNIT, MITOCHONDRIAL"/>
    <property type="match status" value="1"/>
</dbReference>
<evidence type="ECO:0000256" key="2">
    <source>
        <dbReference type="ARBA" id="ARBA00004050"/>
    </source>
</evidence>
<dbReference type="InterPro" id="IPR014314">
    <property type="entry name" value="Succ_DH_cytb556"/>
</dbReference>
<comment type="subunit">
    <text evidence="12">Part of an enzyme complex containing four subunits: a flavoprotein, an iron-sulfur protein, plus two membrane-anchoring proteins, SdhC and SdhD. The complex can form homotrimers.</text>
</comment>
<evidence type="ECO:0000313" key="15">
    <source>
        <dbReference type="Proteomes" id="UP000617355"/>
    </source>
</evidence>
<keyword evidence="15" id="KW-1185">Reference proteome</keyword>